<evidence type="ECO:0000313" key="3">
    <source>
        <dbReference type="Proteomes" id="UP000182737"/>
    </source>
</evidence>
<evidence type="ECO:0000259" key="1">
    <source>
        <dbReference type="Pfam" id="PF01973"/>
    </source>
</evidence>
<organism evidence="2 3">
    <name type="scientific">Treponema bryantii</name>
    <dbReference type="NCBI Taxonomy" id="163"/>
    <lineage>
        <taxon>Bacteria</taxon>
        <taxon>Pseudomonadati</taxon>
        <taxon>Spirochaetota</taxon>
        <taxon>Spirochaetia</taxon>
        <taxon>Spirochaetales</taxon>
        <taxon>Treponemataceae</taxon>
        <taxon>Treponema</taxon>
    </lineage>
</organism>
<dbReference type="InterPro" id="IPR002826">
    <property type="entry name" value="MptE-like"/>
</dbReference>
<proteinExistence type="predicted"/>
<protein>
    <recommendedName>
        <fullName evidence="1">6-hydroxymethylpterin diphosphokinase MptE-like domain-containing protein</fullName>
    </recommendedName>
</protein>
<dbReference type="OrthoDB" id="354701at2"/>
<dbReference type="AlphaFoldDB" id="A0A1I3ITN7"/>
<name>A0A1I3ITN7_9SPIR</name>
<accession>A0A1I3ITN7</accession>
<reference evidence="3" key="1">
    <citation type="submission" date="2016-10" db="EMBL/GenBank/DDBJ databases">
        <authorList>
            <person name="Varghese N."/>
            <person name="Submissions S."/>
        </authorList>
    </citation>
    <scope>NUCLEOTIDE SEQUENCE [LARGE SCALE GENOMIC DNA]</scope>
    <source>
        <strain evidence="3">XBD1002</strain>
    </source>
</reference>
<dbReference type="Proteomes" id="UP000182737">
    <property type="component" value="Unassembled WGS sequence"/>
</dbReference>
<feature type="domain" description="6-hydroxymethylpterin diphosphokinase MptE-like" evidence="1">
    <location>
        <begin position="171"/>
        <end position="358"/>
    </location>
</feature>
<dbReference type="RefSeq" id="WP_074930505.1">
    <property type="nucleotide sequence ID" value="NZ_FORI01000002.1"/>
</dbReference>
<keyword evidence="3" id="KW-1185">Reference proteome</keyword>
<sequence>MSIYKSFEEAKNGTKIPVFLSGKTMESRYNPQRDAENLFNTINSDLKFFVITGIGSGVFIELLNQKIPDAKIIAFEQTKEDIDFLLQSDILKKLNSNPLITLTDLSNLESVLTQNYLPAKYGNLQIIEQRGWINENQDKIVEINNLLKKTLGVISADYSVQAHFGKIWNSNILNNCKLAEQYSLYSFSDDKTAIINKTAVIVAAGPSLDRTLNILSDIKDREKYFIISTDTAGQSLLKKNIVPDVIVSIDGQSVSYNHFLHNKNNQPSGPSADPSAPVYAFDLCANASAARHILEAGNKVMYFCSGHPLSSAINESNKNCLPFLFSGAGTVTITCVDLAVQSAFKNILILGADFSYHKGKSYASGTYLDTLYNQSSTKLKETEQTYSKLMFRTELQEVSKEIKTTQILDAYRISLEKYLLSKNITFTKENDIYKLECKAPVTDLTKGLFTPAITNFSLKTFINKLKTLETQEIEIILLPYIAWLRNNENYKNKTYEEFVKLALDSIVSYNI</sequence>
<gene>
    <name evidence="2" type="ORF">SAMN04487775_102126</name>
</gene>
<dbReference type="Pfam" id="PF01973">
    <property type="entry name" value="MptE-like"/>
    <property type="match status" value="1"/>
</dbReference>
<evidence type="ECO:0000313" key="2">
    <source>
        <dbReference type="EMBL" id="SFI51272.1"/>
    </source>
</evidence>
<dbReference type="PANTHER" id="PTHR41786">
    <property type="entry name" value="MOTILITY ACCESSORY FACTOR MAF"/>
    <property type="match status" value="1"/>
</dbReference>
<dbReference type="PANTHER" id="PTHR41786:SF1">
    <property type="entry name" value="6-HYDROXYMETHYLPTERIN DIPHOSPHOKINASE MPTE-LIKE DOMAIN-CONTAINING PROTEIN"/>
    <property type="match status" value="1"/>
</dbReference>
<dbReference type="EMBL" id="FORI01000002">
    <property type="protein sequence ID" value="SFI51272.1"/>
    <property type="molecule type" value="Genomic_DNA"/>
</dbReference>